<dbReference type="InterPro" id="IPR002347">
    <property type="entry name" value="SDR_fam"/>
</dbReference>
<dbReference type="PANTHER" id="PTHR43899:SF10">
    <property type="entry name" value="20BETA-HYDROXYSTEROID DEHYDROGENASE TYPE 2"/>
    <property type="match status" value="1"/>
</dbReference>
<keyword evidence="2" id="KW-0560">Oxidoreductase</keyword>
<keyword evidence="3" id="KW-1133">Transmembrane helix</keyword>
<evidence type="ECO:0000256" key="3">
    <source>
        <dbReference type="SAM" id="Phobius"/>
    </source>
</evidence>
<evidence type="ECO:0000256" key="2">
    <source>
        <dbReference type="ARBA" id="ARBA00023002"/>
    </source>
</evidence>
<dbReference type="PANTHER" id="PTHR43899">
    <property type="entry name" value="RH59310P"/>
    <property type="match status" value="1"/>
</dbReference>
<dbReference type="Pfam" id="PF00106">
    <property type="entry name" value="adh_short"/>
    <property type="match status" value="1"/>
</dbReference>
<dbReference type="SUPFAM" id="SSF51735">
    <property type="entry name" value="NAD(P)-binding Rossmann-fold domains"/>
    <property type="match status" value="1"/>
</dbReference>
<evidence type="ECO:0000313" key="4">
    <source>
        <dbReference type="EMBL" id="KAG8431607.1"/>
    </source>
</evidence>
<dbReference type="InterPro" id="IPR036291">
    <property type="entry name" value="NAD(P)-bd_dom_sf"/>
</dbReference>
<dbReference type="EMBL" id="JAACNH010000120">
    <property type="protein sequence ID" value="KAG8431607.1"/>
    <property type="molecule type" value="Genomic_DNA"/>
</dbReference>
<dbReference type="AlphaFoldDB" id="A0A8T2IIX1"/>
<dbReference type="GO" id="GO:0016491">
    <property type="term" value="F:oxidoreductase activity"/>
    <property type="evidence" value="ECO:0007669"/>
    <property type="project" value="UniProtKB-KW"/>
</dbReference>
<feature type="transmembrane region" description="Helical" evidence="3">
    <location>
        <begin position="12"/>
        <end position="33"/>
    </location>
</feature>
<accession>A0A8T2IIX1</accession>
<sequence length="164" mass="18405">MSVVEEICLYPALTLIGALTVCYLAVTLGWQLIRGFRVHFLSSWWKSDLRQYGNWAVVTGATDGIGKSYAEELARRGLNIVLISRSMEKLQRVAKEIEQQSGRKTKIIQADFTGGDEVYTPIEKGIKAVSIFSIAVNNVGMKFHDEPIKFIDAPNLRQKSSHFI</sequence>
<keyword evidence="1" id="KW-0444">Lipid biosynthesis</keyword>
<reference evidence="4" key="1">
    <citation type="thesis" date="2020" institute="ProQuest LLC" country="789 East Eisenhower Parkway, Ann Arbor, MI, USA">
        <title>Comparative Genomics and Chromosome Evolution.</title>
        <authorList>
            <person name="Mudd A.B."/>
        </authorList>
    </citation>
    <scope>NUCLEOTIDE SEQUENCE</scope>
    <source>
        <strain evidence="4">Female2</strain>
        <tissue evidence="4">Blood</tissue>
    </source>
</reference>
<evidence type="ECO:0000313" key="5">
    <source>
        <dbReference type="Proteomes" id="UP000812440"/>
    </source>
</evidence>
<protein>
    <submittedName>
        <fullName evidence="4">Uncharacterized protein</fullName>
    </submittedName>
</protein>
<keyword evidence="3" id="KW-0812">Transmembrane</keyword>
<dbReference type="OrthoDB" id="5545019at2759"/>
<name>A0A8T2IIX1_9PIPI</name>
<keyword evidence="3" id="KW-0472">Membrane</keyword>
<dbReference type="Gene3D" id="3.40.50.720">
    <property type="entry name" value="NAD(P)-binding Rossmann-like Domain"/>
    <property type="match status" value="1"/>
</dbReference>
<organism evidence="4 5">
    <name type="scientific">Hymenochirus boettgeri</name>
    <name type="common">Congo dwarf clawed frog</name>
    <dbReference type="NCBI Taxonomy" id="247094"/>
    <lineage>
        <taxon>Eukaryota</taxon>
        <taxon>Metazoa</taxon>
        <taxon>Chordata</taxon>
        <taxon>Craniata</taxon>
        <taxon>Vertebrata</taxon>
        <taxon>Euteleostomi</taxon>
        <taxon>Amphibia</taxon>
        <taxon>Batrachia</taxon>
        <taxon>Anura</taxon>
        <taxon>Pipoidea</taxon>
        <taxon>Pipidae</taxon>
        <taxon>Pipinae</taxon>
        <taxon>Hymenochirus</taxon>
    </lineage>
</organism>
<comment type="caution">
    <text evidence="4">The sequence shown here is derived from an EMBL/GenBank/DDBJ whole genome shotgun (WGS) entry which is preliminary data.</text>
</comment>
<evidence type="ECO:0000256" key="1">
    <source>
        <dbReference type="ARBA" id="ARBA00022955"/>
    </source>
</evidence>
<proteinExistence type="predicted"/>
<dbReference type="Proteomes" id="UP000812440">
    <property type="component" value="Unassembled WGS sequence"/>
</dbReference>
<gene>
    <name evidence="4" type="ORF">GDO86_017975</name>
</gene>
<dbReference type="GO" id="GO:0006694">
    <property type="term" value="P:steroid biosynthetic process"/>
    <property type="evidence" value="ECO:0007669"/>
    <property type="project" value="UniProtKB-KW"/>
</dbReference>
<keyword evidence="1" id="KW-0752">Steroid biosynthesis</keyword>
<dbReference type="InterPro" id="IPR051019">
    <property type="entry name" value="VLCFA-Steroid_DH"/>
</dbReference>
<keyword evidence="1" id="KW-0443">Lipid metabolism</keyword>
<dbReference type="GO" id="GO:0005783">
    <property type="term" value="C:endoplasmic reticulum"/>
    <property type="evidence" value="ECO:0007669"/>
    <property type="project" value="TreeGrafter"/>
</dbReference>
<keyword evidence="5" id="KW-1185">Reference proteome</keyword>